<dbReference type="RefSeq" id="WP_335962498.1">
    <property type="nucleotide sequence ID" value="NZ_JAXBLX010000030.1"/>
</dbReference>
<comment type="caution">
    <text evidence="4">The sequence shown here is derived from an EMBL/GenBank/DDBJ whole genome shotgun (WGS) entry which is preliminary data.</text>
</comment>
<proteinExistence type="predicted"/>
<dbReference type="InterPro" id="IPR012902">
    <property type="entry name" value="N_methyl_site"/>
</dbReference>
<evidence type="ECO:0000256" key="1">
    <source>
        <dbReference type="ARBA" id="ARBA00004241"/>
    </source>
</evidence>
<evidence type="ECO:0000313" key="5">
    <source>
        <dbReference type="Proteomes" id="UP001589838"/>
    </source>
</evidence>
<evidence type="ECO:0000256" key="2">
    <source>
        <dbReference type="ARBA" id="ARBA00023287"/>
    </source>
</evidence>
<protein>
    <submittedName>
        <fullName evidence="4">Competence type IV pilus minor pilin ComGD</fullName>
    </submittedName>
</protein>
<organism evidence="4 5">
    <name type="scientific">Halalkalibacter kiskunsagensis</name>
    <dbReference type="NCBI Taxonomy" id="1548599"/>
    <lineage>
        <taxon>Bacteria</taxon>
        <taxon>Bacillati</taxon>
        <taxon>Bacillota</taxon>
        <taxon>Bacilli</taxon>
        <taxon>Bacillales</taxon>
        <taxon>Bacillaceae</taxon>
        <taxon>Halalkalibacter</taxon>
    </lineage>
</organism>
<comment type="subcellular location">
    <subcellularLocation>
        <location evidence="1">Cell surface</location>
    </subcellularLocation>
</comment>
<dbReference type="PROSITE" id="PS00409">
    <property type="entry name" value="PROKAR_NTER_METHYL"/>
    <property type="match status" value="1"/>
</dbReference>
<dbReference type="EMBL" id="JBHLUX010000028">
    <property type="protein sequence ID" value="MFC0470967.1"/>
    <property type="molecule type" value="Genomic_DNA"/>
</dbReference>
<keyword evidence="3" id="KW-0472">Membrane</keyword>
<dbReference type="Proteomes" id="UP001589838">
    <property type="component" value="Unassembled WGS sequence"/>
</dbReference>
<dbReference type="NCBIfam" id="NF040982">
    <property type="entry name" value="ComGD"/>
    <property type="match status" value="1"/>
</dbReference>
<keyword evidence="3" id="KW-1133">Transmembrane helix</keyword>
<dbReference type="NCBIfam" id="TIGR02532">
    <property type="entry name" value="IV_pilin_GFxxxE"/>
    <property type="match status" value="1"/>
</dbReference>
<dbReference type="InterPro" id="IPR016785">
    <property type="entry name" value="ComGD"/>
</dbReference>
<feature type="transmembrane region" description="Helical" evidence="3">
    <location>
        <begin position="12"/>
        <end position="30"/>
    </location>
</feature>
<dbReference type="SUPFAM" id="SSF54523">
    <property type="entry name" value="Pili subunits"/>
    <property type="match status" value="1"/>
</dbReference>
<evidence type="ECO:0000313" key="4">
    <source>
        <dbReference type="EMBL" id="MFC0470967.1"/>
    </source>
</evidence>
<reference evidence="4 5" key="1">
    <citation type="submission" date="2024-09" db="EMBL/GenBank/DDBJ databases">
        <authorList>
            <person name="Sun Q."/>
            <person name="Mori K."/>
        </authorList>
    </citation>
    <scope>NUCLEOTIDE SEQUENCE [LARGE SCALE GENOMIC DNA]</scope>
    <source>
        <strain evidence="4 5">NCAIM B.02610</strain>
    </source>
</reference>
<accession>A0ABV6KCC9</accession>
<name>A0ABV6KCC9_9BACI</name>
<gene>
    <name evidence="4" type="primary">comGD</name>
    <name evidence="4" type="ORF">ACFFHM_10880</name>
</gene>
<keyword evidence="3" id="KW-0812">Transmembrane</keyword>
<sequence length="147" mass="16655">MKCQSGYTLIELLVTLSTLSILLLIPAIMLPNLSNSSHEADLVAQQLKEEIQLAQHVAMSTGRETFVRLDNNAKEFIIRFSIFEVYSITPYQHPDMLVETINLEPSAIAFLPNGHPKRSGSFLLRIGKHRYQYTVYLGKGMVSYKKI</sequence>
<dbReference type="PIRSF" id="PIRSF021292">
    <property type="entry name" value="Competence_ComGD"/>
    <property type="match status" value="1"/>
</dbReference>
<keyword evidence="5" id="KW-1185">Reference proteome</keyword>
<evidence type="ECO:0000256" key="3">
    <source>
        <dbReference type="SAM" id="Phobius"/>
    </source>
</evidence>
<keyword evidence="2" id="KW-0178">Competence</keyword>
<dbReference type="Pfam" id="PF07963">
    <property type="entry name" value="N_methyl"/>
    <property type="match status" value="1"/>
</dbReference>
<dbReference type="InterPro" id="IPR045584">
    <property type="entry name" value="Pilin-like"/>
</dbReference>